<evidence type="ECO:0000256" key="1">
    <source>
        <dbReference type="ARBA" id="ARBA00004613"/>
    </source>
</evidence>
<keyword evidence="5" id="KW-0325">Glycoprotein</keyword>
<dbReference type="Proteomes" id="UP000694540">
    <property type="component" value="Unplaced"/>
</dbReference>
<dbReference type="PANTHER" id="PTHR14292">
    <property type="entry name" value="INTERLEUKIN-18-BINDING PROTEIN"/>
    <property type="match status" value="1"/>
</dbReference>
<dbReference type="GeneTree" id="ENSGT00390000004026"/>
<dbReference type="AlphaFoldDB" id="A0A8C3VJN5"/>
<dbReference type="InterPro" id="IPR007110">
    <property type="entry name" value="Ig-like_dom"/>
</dbReference>
<evidence type="ECO:0000256" key="7">
    <source>
        <dbReference type="ARBA" id="ARBA00070297"/>
    </source>
</evidence>
<evidence type="ECO:0000313" key="9">
    <source>
        <dbReference type="Ensembl" id="ENSCWAP00000000101.1"/>
    </source>
</evidence>
<evidence type="ECO:0000256" key="2">
    <source>
        <dbReference type="ARBA" id="ARBA00022525"/>
    </source>
</evidence>
<accession>A0A8C3VJN5</accession>
<comment type="subcellular location">
    <subcellularLocation>
        <location evidence="1">Secreted</location>
    </subcellularLocation>
</comment>
<keyword evidence="3" id="KW-0732">Signal</keyword>
<dbReference type="Gene3D" id="2.60.40.10">
    <property type="entry name" value="Immunoglobulins"/>
    <property type="match status" value="1"/>
</dbReference>
<keyword evidence="4" id="KW-1015">Disulfide bond</keyword>
<protein>
    <recommendedName>
        <fullName evidence="7">Interleukin-18-binding protein</fullName>
    </recommendedName>
</protein>
<evidence type="ECO:0000313" key="10">
    <source>
        <dbReference type="Proteomes" id="UP000694540"/>
    </source>
</evidence>
<evidence type="ECO:0000256" key="3">
    <source>
        <dbReference type="ARBA" id="ARBA00022729"/>
    </source>
</evidence>
<dbReference type="Pfam" id="PF22009">
    <property type="entry name" value="YLDV-IL18BP-like"/>
    <property type="match status" value="1"/>
</dbReference>
<dbReference type="InterPro" id="IPR055139">
    <property type="entry name" value="IL18BP-like_dom"/>
</dbReference>
<proteinExistence type="predicted"/>
<sequence length="442" mass="48386">MRMWVQSLASLSGSGIPCCCGCGVGRRCGSDPALLWLWCRPAAAAPIGPLAREPPMCRRCRPRKTKVQNSLGLQQMVFLTPLPNLMPLPASVALFPAPHPEHRSAGPETQLLAITLALCLPRVPVLVFLPLQHGSDPDIEHLHAPPHPPGGTFPPCCQRSGSRAVLSLSESLLPRLGRTSVGWLPRAPQMQLNRAVELQNGDSEKEGSSLEQNWSWQWREFCPLVTRGGSGHRYIEPGTPAPDTHIMTRRQILTPAPSPLWALLFCAHIVFHVARGTPAPQATVAPRASARMAKDPCSPEPPALPRPKQCPALEVTWPAEEVPLNGAVTLSCTACSRFPHFSILYWLGNGSFIEHLPGQPREGSTRRERRGARTQLHRTLLLQQLSPALRHTNFSCVFSDPGQTVQRHLVLAQLWAGLKTSVSSTRDALPSSRSPLCHHPDR</sequence>
<evidence type="ECO:0000256" key="5">
    <source>
        <dbReference type="ARBA" id="ARBA00023180"/>
    </source>
</evidence>
<feature type="domain" description="Ig-like" evidence="8">
    <location>
        <begin position="311"/>
        <end position="410"/>
    </location>
</feature>
<dbReference type="SUPFAM" id="SSF48726">
    <property type="entry name" value="Immunoglobulin"/>
    <property type="match status" value="1"/>
</dbReference>
<dbReference type="InterPro" id="IPR039681">
    <property type="entry name" value="IL18BP"/>
</dbReference>
<keyword evidence="2" id="KW-0964">Secreted</keyword>
<dbReference type="PANTHER" id="PTHR14292:SF2">
    <property type="entry name" value="INTERLEUKIN-18-BINDING PROTEIN"/>
    <property type="match status" value="1"/>
</dbReference>
<name>A0A8C3VJN5_9CETA</name>
<evidence type="ECO:0000256" key="4">
    <source>
        <dbReference type="ARBA" id="ARBA00023157"/>
    </source>
</evidence>
<dbReference type="InterPro" id="IPR013783">
    <property type="entry name" value="Ig-like_fold"/>
</dbReference>
<keyword evidence="10" id="KW-1185">Reference proteome</keyword>
<dbReference type="Ensembl" id="ENSCWAT00000000122.1">
    <property type="protein sequence ID" value="ENSCWAP00000000101.1"/>
    <property type="gene ID" value="ENSCWAG00000000114.1"/>
</dbReference>
<reference evidence="9" key="1">
    <citation type="submission" date="2025-08" db="UniProtKB">
        <authorList>
            <consortium name="Ensembl"/>
        </authorList>
    </citation>
    <scope>IDENTIFICATION</scope>
</reference>
<evidence type="ECO:0000256" key="6">
    <source>
        <dbReference type="ARBA" id="ARBA00023319"/>
    </source>
</evidence>
<organism evidence="9 10">
    <name type="scientific">Catagonus wagneri</name>
    <name type="common">Chacoan peccary</name>
    <dbReference type="NCBI Taxonomy" id="51154"/>
    <lineage>
        <taxon>Eukaryota</taxon>
        <taxon>Metazoa</taxon>
        <taxon>Chordata</taxon>
        <taxon>Craniata</taxon>
        <taxon>Vertebrata</taxon>
        <taxon>Euteleostomi</taxon>
        <taxon>Mammalia</taxon>
        <taxon>Eutheria</taxon>
        <taxon>Laurasiatheria</taxon>
        <taxon>Artiodactyla</taxon>
        <taxon>Suina</taxon>
        <taxon>Tayassuidae</taxon>
        <taxon>Catagonus</taxon>
    </lineage>
</organism>
<dbReference type="GO" id="GO:0042088">
    <property type="term" value="P:T-helper 1 type immune response"/>
    <property type="evidence" value="ECO:0007669"/>
    <property type="project" value="TreeGrafter"/>
</dbReference>
<dbReference type="InterPro" id="IPR036179">
    <property type="entry name" value="Ig-like_dom_sf"/>
</dbReference>
<dbReference type="PROSITE" id="PS50835">
    <property type="entry name" value="IG_LIKE"/>
    <property type="match status" value="1"/>
</dbReference>
<reference evidence="9" key="2">
    <citation type="submission" date="2025-09" db="UniProtKB">
        <authorList>
            <consortium name="Ensembl"/>
        </authorList>
    </citation>
    <scope>IDENTIFICATION</scope>
</reference>
<dbReference type="FunFam" id="2.60.40.10:FF:001297">
    <property type="entry name" value="Interleukin 18 binding protein"/>
    <property type="match status" value="1"/>
</dbReference>
<evidence type="ECO:0000259" key="8">
    <source>
        <dbReference type="PROSITE" id="PS50835"/>
    </source>
</evidence>
<dbReference type="GO" id="GO:0042007">
    <property type="term" value="F:interleukin-18 binding"/>
    <property type="evidence" value="ECO:0007669"/>
    <property type="project" value="InterPro"/>
</dbReference>
<dbReference type="GO" id="GO:0005615">
    <property type="term" value="C:extracellular space"/>
    <property type="evidence" value="ECO:0007669"/>
    <property type="project" value="TreeGrafter"/>
</dbReference>
<keyword evidence="6" id="KW-0393">Immunoglobulin domain</keyword>